<sequence length="149" mass="17081">MNKNIISAEIYSNAALDQIPRLLGNLDRNQFSSTYGSFHRDYWLEKTSDFPDAVRQFAVHALALVYKHDFPNSKYQGNRNLLKWTIAALDYWAKIQHKDGSFDEFYPNERGWVGPTGFTTYACAEAFNLIKDEIPADVKERVKGALIKA</sequence>
<gene>
    <name evidence="1" type="ORF">METZ01_LOCUS386957</name>
</gene>
<feature type="non-terminal residue" evidence="1">
    <location>
        <position position="149"/>
    </location>
</feature>
<organism evidence="1">
    <name type="scientific">marine metagenome</name>
    <dbReference type="NCBI Taxonomy" id="408172"/>
    <lineage>
        <taxon>unclassified sequences</taxon>
        <taxon>metagenomes</taxon>
        <taxon>ecological metagenomes</taxon>
    </lineage>
</organism>
<dbReference type="SUPFAM" id="SSF48239">
    <property type="entry name" value="Terpenoid cyclases/Protein prenyltransferases"/>
    <property type="match status" value="1"/>
</dbReference>
<accession>A0A382UIK5</accession>
<dbReference type="EMBL" id="UINC01144533">
    <property type="protein sequence ID" value="SVD34103.1"/>
    <property type="molecule type" value="Genomic_DNA"/>
</dbReference>
<evidence type="ECO:0000313" key="1">
    <source>
        <dbReference type="EMBL" id="SVD34103.1"/>
    </source>
</evidence>
<dbReference type="AlphaFoldDB" id="A0A382UIK5"/>
<name>A0A382UIK5_9ZZZZ</name>
<proteinExistence type="predicted"/>
<protein>
    <submittedName>
        <fullName evidence="1">Uncharacterized protein</fullName>
    </submittedName>
</protein>
<dbReference type="InterPro" id="IPR008930">
    <property type="entry name" value="Terpenoid_cyclase/PrenylTrfase"/>
</dbReference>
<reference evidence="1" key="1">
    <citation type="submission" date="2018-05" db="EMBL/GenBank/DDBJ databases">
        <authorList>
            <person name="Lanie J.A."/>
            <person name="Ng W.-L."/>
            <person name="Kazmierczak K.M."/>
            <person name="Andrzejewski T.M."/>
            <person name="Davidsen T.M."/>
            <person name="Wayne K.J."/>
            <person name="Tettelin H."/>
            <person name="Glass J.I."/>
            <person name="Rusch D."/>
            <person name="Podicherti R."/>
            <person name="Tsui H.-C.T."/>
            <person name="Winkler M.E."/>
        </authorList>
    </citation>
    <scope>NUCLEOTIDE SEQUENCE</scope>
</reference>